<evidence type="ECO:0000313" key="1">
    <source>
        <dbReference type="EMBL" id="GAT48300.1"/>
    </source>
</evidence>
<evidence type="ECO:0000313" key="2">
    <source>
        <dbReference type="Proteomes" id="UP000815677"/>
    </source>
</evidence>
<gene>
    <name evidence="1" type="ORF">MCHLO_05719</name>
</gene>
<organism evidence="1 2">
    <name type="scientific">Mycena chlorophos</name>
    <name type="common">Agaric fungus</name>
    <name type="synonym">Agaricus chlorophos</name>
    <dbReference type="NCBI Taxonomy" id="658473"/>
    <lineage>
        <taxon>Eukaryota</taxon>
        <taxon>Fungi</taxon>
        <taxon>Dikarya</taxon>
        <taxon>Basidiomycota</taxon>
        <taxon>Agaricomycotina</taxon>
        <taxon>Agaricomycetes</taxon>
        <taxon>Agaricomycetidae</taxon>
        <taxon>Agaricales</taxon>
        <taxon>Marasmiineae</taxon>
        <taxon>Mycenaceae</taxon>
        <taxon>Mycena</taxon>
    </lineage>
</organism>
<accession>A0ABQ0LBB5</accession>
<dbReference type="SUPFAM" id="SSF52047">
    <property type="entry name" value="RNI-like"/>
    <property type="match status" value="1"/>
</dbReference>
<proteinExistence type="predicted"/>
<dbReference type="Proteomes" id="UP000815677">
    <property type="component" value="Unassembled WGS sequence"/>
</dbReference>
<protein>
    <recommendedName>
        <fullName evidence="3">F-box domain-containing protein</fullName>
    </recommendedName>
</protein>
<reference evidence="1" key="1">
    <citation type="submission" date="2014-09" db="EMBL/GenBank/DDBJ databases">
        <title>Genome sequence of the luminous mushroom Mycena chlorophos for searching fungal bioluminescence genes.</title>
        <authorList>
            <person name="Tanaka Y."/>
            <person name="Kasuga D."/>
            <person name="Oba Y."/>
            <person name="Hase S."/>
            <person name="Sato K."/>
            <person name="Oba Y."/>
            <person name="Sakakibara Y."/>
        </authorList>
    </citation>
    <scope>NUCLEOTIDE SEQUENCE</scope>
</reference>
<sequence length="321" mass="36534">MSTIPGPIFPPEIERRIFEFAASTDFARIPLLQLVARRVNIWLKPLLYRVLCVSKHGTPSQLPSLITSEAPFLAKSVHYRYLDTTTDLWLSPSQVEALLAACTGVTTLVLRNDELSPTYLPLLADMPHLRSLSASLSTLFGVALHRIDLGHEIFANITHLEFQDEKQHGSTRYGVNLVNALSRLPALTHLAVLKPMQISMNELLLRMERLEVLVVLWPPNDTGRVFQIDFLDSGNLDPAVGGARLAVGWYSDDESLKTVEGRSHERSQKLEVENWKRAARGEEEDYWMRAEKFVGAKRRGEIPARRYWMDNWVYDVFEPET</sequence>
<dbReference type="EMBL" id="DF844456">
    <property type="protein sequence ID" value="GAT48300.1"/>
    <property type="molecule type" value="Genomic_DNA"/>
</dbReference>
<keyword evidence="2" id="KW-1185">Reference proteome</keyword>
<evidence type="ECO:0008006" key="3">
    <source>
        <dbReference type="Google" id="ProtNLM"/>
    </source>
</evidence>
<name>A0ABQ0LBB5_MYCCL</name>